<dbReference type="InterPro" id="IPR038765">
    <property type="entry name" value="Papain-like_cys_pep_sf"/>
</dbReference>
<accession>A0A178J5C6</accession>
<dbReference type="Pfam" id="PF01841">
    <property type="entry name" value="Transglut_core"/>
    <property type="match status" value="1"/>
</dbReference>
<dbReference type="RefSeq" id="WP_069669824.1">
    <property type="nucleotide sequence ID" value="NZ_JAPFIM010000025.1"/>
</dbReference>
<evidence type="ECO:0000313" key="5">
    <source>
        <dbReference type="Proteomes" id="UP001150001"/>
    </source>
</evidence>
<protein>
    <recommendedName>
        <fullName evidence="1">Transglutaminase-like domain-containing protein</fullName>
    </recommendedName>
</protein>
<dbReference type="OrthoDB" id="148799at2"/>
<reference evidence="3 4" key="1">
    <citation type="submission" date="2016-03" db="EMBL/GenBank/DDBJ databases">
        <title>Draft genome sequence of the Vibrio tubiashii subs. europaeus.</title>
        <authorList>
            <person name="Spinard E."/>
            <person name="Dubert J."/>
            <person name="Nelson D.R."/>
            <person name="Barja J.L."/>
        </authorList>
    </citation>
    <scope>NUCLEOTIDE SEQUENCE [LARGE SCALE GENOMIC DNA]</scope>
    <source>
        <strain evidence="4">PP-638</strain>
        <strain evidence="3">PP2-638</strain>
        <plasmid evidence="3">p251_like</plasmid>
    </source>
</reference>
<dbReference type="EMBL" id="LUAX01000008">
    <property type="protein sequence ID" value="OAM96829.1"/>
    <property type="molecule type" value="Genomic_DNA"/>
</dbReference>
<dbReference type="EMBL" id="JAPFIT010000033">
    <property type="protein sequence ID" value="MDC5743534.1"/>
    <property type="molecule type" value="Genomic_DNA"/>
</dbReference>
<dbReference type="Proteomes" id="UP000094761">
    <property type="component" value="Unassembled WGS sequence"/>
</dbReference>
<gene>
    <name evidence="3" type="ORF">AZ468_24395</name>
    <name evidence="2" type="ORF">OPW20_26075</name>
</gene>
<reference evidence="2" key="2">
    <citation type="submission" date="2022-11" db="EMBL/GenBank/DDBJ databases">
        <title>Role of the vibriolysin VemA secreted by the emergent pathogen Vibrio europaeus in the colonization of Manila clam mucus.</title>
        <authorList>
            <person name="Martinez C."/>
            <person name="Rodriguez S."/>
            <person name="Vences A."/>
            <person name="Barja J.L."/>
            <person name="Toranzo A.E."/>
            <person name="Dubert J."/>
        </authorList>
    </citation>
    <scope>NUCLEOTIDE SEQUENCE</scope>
    <source>
        <strain evidence="2">3454</strain>
    </source>
</reference>
<evidence type="ECO:0000313" key="4">
    <source>
        <dbReference type="Proteomes" id="UP000094761"/>
    </source>
</evidence>
<dbReference type="Proteomes" id="UP001150001">
    <property type="component" value="Unassembled WGS sequence"/>
</dbReference>
<dbReference type="Gene3D" id="3.10.620.30">
    <property type="match status" value="1"/>
</dbReference>
<feature type="domain" description="Transglutaminase-like" evidence="1">
    <location>
        <begin position="76"/>
        <end position="141"/>
    </location>
</feature>
<organism evidence="3 4">
    <name type="scientific">Vibrio europaeus</name>
    <dbReference type="NCBI Taxonomy" id="300876"/>
    <lineage>
        <taxon>Bacteria</taxon>
        <taxon>Pseudomonadati</taxon>
        <taxon>Pseudomonadota</taxon>
        <taxon>Gammaproteobacteria</taxon>
        <taxon>Vibrionales</taxon>
        <taxon>Vibrionaceae</taxon>
        <taxon>Vibrio</taxon>
        <taxon>Vibrio oreintalis group</taxon>
    </lineage>
</organism>
<geneLocation type="plasmid" evidence="3">
    <name>p251_like</name>
</geneLocation>
<name>A0A178J5C6_9VIBR</name>
<dbReference type="GeneID" id="78078862"/>
<dbReference type="SUPFAM" id="SSF54001">
    <property type="entry name" value="Cysteine proteinases"/>
    <property type="match status" value="1"/>
</dbReference>
<sequence>MINYAAPSPQTQLNEFGASIGALPAHPRDILTYCHNVIENHNGQNASHIAVGRLEDYRYRSAYQLFQVIRQRGLRLDADNPFEQKIVGNCQTLAILALALLRHQGIPARMRFALCTYYQPGRYLEQVVIEYWQQSRWRLLEPALSPERLSHLSTPINFSLDDVPRDKSVCYTDFWQGYRRGKLDLSLLKHQTYKKIVGFELLIWRTLQDLLALHKRELYYWDHFDYTEYQIQPDKIDRLIANLKQPHLSKTTTRQLLRLHRHLRIRNPFSLVIND</sequence>
<evidence type="ECO:0000259" key="1">
    <source>
        <dbReference type="Pfam" id="PF01841"/>
    </source>
</evidence>
<keyword evidence="3" id="KW-0614">Plasmid</keyword>
<dbReference type="InterPro" id="IPR002931">
    <property type="entry name" value="Transglutaminase-like"/>
</dbReference>
<keyword evidence="5" id="KW-1185">Reference proteome</keyword>
<dbReference type="AlphaFoldDB" id="A0A178J5C6"/>
<comment type="caution">
    <text evidence="3">The sequence shown here is derived from an EMBL/GenBank/DDBJ whole genome shotgun (WGS) entry which is preliminary data.</text>
</comment>
<evidence type="ECO:0000313" key="2">
    <source>
        <dbReference type="EMBL" id="MDC5743534.1"/>
    </source>
</evidence>
<evidence type="ECO:0000313" key="3">
    <source>
        <dbReference type="EMBL" id="OAM96829.1"/>
    </source>
</evidence>
<proteinExistence type="predicted"/>